<feature type="region of interest" description="Disordered" evidence="1">
    <location>
        <begin position="268"/>
        <end position="290"/>
    </location>
</feature>
<dbReference type="InterPro" id="IPR029787">
    <property type="entry name" value="Nucleotide_cyclase"/>
</dbReference>
<dbReference type="EMBL" id="CP107567">
    <property type="protein sequence ID" value="UYQ63754.1"/>
    <property type="molecule type" value="Genomic_DNA"/>
</dbReference>
<organism evidence="2 3">
    <name type="scientific">Streptomyces peucetius</name>
    <dbReference type="NCBI Taxonomy" id="1950"/>
    <lineage>
        <taxon>Bacteria</taxon>
        <taxon>Bacillati</taxon>
        <taxon>Actinomycetota</taxon>
        <taxon>Actinomycetes</taxon>
        <taxon>Kitasatosporales</taxon>
        <taxon>Streptomycetaceae</taxon>
        <taxon>Streptomyces</taxon>
    </lineage>
</organism>
<gene>
    <name evidence="2" type="ORF">OGH68_21355</name>
</gene>
<evidence type="ECO:0000313" key="2">
    <source>
        <dbReference type="EMBL" id="UYQ63754.1"/>
    </source>
</evidence>
<evidence type="ECO:0000256" key="1">
    <source>
        <dbReference type="SAM" id="MobiDB-lite"/>
    </source>
</evidence>
<accession>A0ABY6ICR4</accession>
<protein>
    <recommendedName>
        <fullName evidence="4">Guanylate cyclase domain-containing protein</fullName>
    </recommendedName>
</protein>
<dbReference type="Gene3D" id="3.30.70.1230">
    <property type="entry name" value="Nucleotide cyclase"/>
    <property type="match status" value="1"/>
</dbReference>
<keyword evidence="3" id="KW-1185">Reference proteome</keyword>
<sequence>MRPKSQYYSILVVDIAEFGSRANPLQLWLRERLYTLTESAFTEAGVDHRSTPRPSDRGDGFFWLLPGTVDRTDLTGRFVEVLNHRLREHARTSSEEGALRLRVALHQGDVAGDGRGWAGEELNTACRLVDIAPLRTALASGTRAGLALAVSADWHRQIVRHDDPSVASETFRRVPFDAKEIQGASAWIRVPGYDAPPGLTEAETAPPAGPAAPSGRAAPGPVAAGRTAPGPDTAPNRSGADGSGPFAGAVFDRVGQVFAGDQVVHGTQHFRWSAEPDDPEDPDRRPKAGA</sequence>
<evidence type="ECO:0008006" key="4">
    <source>
        <dbReference type="Google" id="ProtNLM"/>
    </source>
</evidence>
<name>A0ABY6ICR4_STRPE</name>
<proteinExistence type="predicted"/>
<feature type="region of interest" description="Disordered" evidence="1">
    <location>
        <begin position="197"/>
        <end position="247"/>
    </location>
</feature>
<feature type="compositionally biased region" description="Low complexity" evidence="1">
    <location>
        <begin position="201"/>
        <end position="231"/>
    </location>
</feature>
<evidence type="ECO:0000313" key="3">
    <source>
        <dbReference type="Proteomes" id="UP001163878"/>
    </source>
</evidence>
<dbReference type="RefSeq" id="WP_264246350.1">
    <property type="nucleotide sequence ID" value="NZ_CP107567.1"/>
</dbReference>
<reference evidence="2" key="1">
    <citation type="submission" date="2022-10" db="EMBL/GenBank/DDBJ databases">
        <title>Cytochrome P450 Catalyzes Benzene Ring Formation in the Biosynthesis of Trialkyl-Substituted Aromatic Polyketides.</title>
        <authorList>
            <person name="Zhao E."/>
            <person name="Ge H."/>
        </authorList>
    </citation>
    <scope>NUCLEOTIDE SEQUENCE</scope>
    <source>
        <strain evidence="2">NA0869</strain>
    </source>
</reference>
<dbReference type="Proteomes" id="UP001163878">
    <property type="component" value="Chromosome"/>
</dbReference>